<accession>A9NNU1</accession>
<dbReference type="AlphaFoldDB" id="A9NNU1"/>
<feature type="compositionally biased region" description="Basic and acidic residues" evidence="1">
    <location>
        <begin position="73"/>
        <end position="85"/>
    </location>
</feature>
<organism evidence="2">
    <name type="scientific">Picea sitchensis</name>
    <name type="common">Sitka spruce</name>
    <name type="synonym">Pinus sitchensis</name>
    <dbReference type="NCBI Taxonomy" id="3332"/>
    <lineage>
        <taxon>Eukaryota</taxon>
        <taxon>Viridiplantae</taxon>
        <taxon>Streptophyta</taxon>
        <taxon>Embryophyta</taxon>
        <taxon>Tracheophyta</taxon>
        <taxon>Spermatophyta</taxon>
        <taxon>Pinopsida</taxon>
        <taxon>Pinidae</taxon>
        <taxon>Conifers I</taxon>
        <taxon>Pinales</taxon>
        <taxon>Pinaceae</taxon>
        <taxon>Picea</taxon>
    </lineage>
</organism>
<feature type="region of interest" description="Disordered" evidence="1">
    <location>
        <begin position="65"/>
        <end position="94"/>
    </location>
</feature>
<sequence>MDSEVIAADLACDQEEFSGDSGGSIGRGSQKSCTDQKQPIIPPSVSVLCSTCALPRWESDWSFSIEDGVPMNKNDRGDLMKDKAGKGQKMRRNKGRVLYRRAPHVLFSA</sequence>
<protein>
    <submittedName>
        <fullName evidence="2">Uncharacterized protein</fullName>
    </submittedName>
</protein>
<name>A9NNU1_PICSI</name>
<evidence type="ECO:0000256" key="1">
    <source>
        <dbReference type="SAM" id="MobiDB-lite"/>
    </source>
</evidence>
<reference evidence="2" key="1">
    <citation type="journal article" date="2008" name="BMC Genomics">
        <title>A conifer genomics resource of 200,000 spruce (Picea spp.) ESTs and 6,464 high-quality, sequence-finished full-length cDNAs for Sitka spruce (Picea sitchensis).</title>
        <authorList>
            <person name="Ralph S.G."/>
            <person name="Chun H.J."/>
            <person name="Kolosova N."/>
            <person name="Cooper D."/>
            <person name="Oddy C."/>
            <person name="Ritland C.E."/>
            <person name="Kirkpatrick R."/>
            <person name="Moore R."/>
            <person name="Barber S."/>
            <person name="Holt R.A."/>
            <person name="Jones S.J."/>
            <person name="Marra M.A."/>
            <person name="Douglas C.J."/>
            <person name="Ritland K."/>
            <person name="Bohlmann J."/>
        </authorList>
    </citation>
    <scope>NUCLEOTIDE SEQUENCE</scope>
    <source>
        <tissue evidence="2">Green portion of the leader tissue</tissue>
    </source>
</reference>
<feature type="region of interest" description="Disordered" evidence="1">
    <location>
        <begin position="1"/>
        <end position="38"/>
    </location>
</feature>
<dbReference type="EMBL" id="EF082951">
    <property type="protein sequence ID" value="ABK22302.1"/>
    <property type="molecule type" value="mRNA"/>
</dbReference>
<proteinExistence type="evidence at transcript level"/>
<evidence type="ECO:0000313" key="2">
    <source>
        <dbReference type="EMBL" id="ABK22302.1"/>
    </source>
</evidence>